<dbReference type="InterPro" id="IPR057684">
    <property type="entry name" value="DUF7924"/>
</dbReference>
<evidence type="ECO:0000256" key="1">
    <source>
        <dbReference type="SAM" id="MobiDB-lite"/>
    </source>
</evidence>
<dbReference type="Proteomes" id="UP000288168">
    <property type="component" value="Unassembled WGS sequence"/>
</dbReference>
<sequence>MTFSSIRDEPPSNIPPSPLTSPTLSEGSRTLSDHSSDSGQSSSPILTRWPSPVFPNNESLSDEYETFSEYADDRNPLVWYRVSLRGPYPEIPGAVSRLINHLENRQKENHPPWSSGTRRRFKRKDTSLSFQGPISSLFPGGHPITQHNVDGEVVYHHLMRRANSQTPTEDLAPDVIYGYPEEALHCLGGIPSWVMDDGKAAEASLFYPFLTVQIQDHDLRSDGDIDKVADECMITSSISVRMLDKLNQRLAIRQRGEQSTTVNSAAFSIAMNGSVARLYVTFAWDETRDYVHSVDSFVLADQKHHERFHRYVQNIIDWGKNERLQEIRDAIEVIETHNPPWYPRYLP</sequence>
<dbReference type="OrthoDB" id="5426775at2759"/>
<accession>A0A428PS19</accession>
<evidence type="ECO:0000313" key="3">
    <source>
        <dbReference type="EMBL" id="RSL55882.1"/>
    </source>
</evidence>
<keyword evidence="4" id="KW-1185">Reference proteome</keyword>
<dbReference type="PANTHER" id="PTHR42470:SF1">
    <property type="entry name" value="VAST DOMAIN-CONTAINING PROTEIN"/>
    <property type="match status" value="1"/>
</dbReference>
<dbReference type="PANTHER" id="PTHR42470">
    <property type="entry name" value="VAST DOMAIN-CONTAINING PROTEIN"/>
    <property type="match status" value="1"/>
</dbReference>
<name>A0A428PS19_9HYPO</name>
<gene>
    <name evidence="3" type="ORF">CEP54_009133</name>
</gene>
<dbReference type="EMBL" id="NKCI01000097">
    <property type="protein sequence ID" value="RSL55882.1"/>
    <property type="molecule type" value="Genomic_DNA"/>
</dbReference>
<evidence type="ECO:0000259" key="2">
    <source>
        <dbReference type="Pfam" id="PF25545"/>
    </source>
</evidence>
<evidence type="ECO:0000313" key="4">
    <source>
        <dbReference type="Proteomes" id="UP000288168"/>
    </source>
</evidence>
<feature type="domain" description="DUF7924" evidence="2">
    <location>
        <begin position="200"/>
        <end position="331"/>
    </location>
</feature>
<dbReference type="Pfam" id="PF25545">
    <property type="entry name" value="DUF7924"/>
    <property type="match status" value="1"/>
</dbReference>
<proteinExistence type="predicted"/>
<comment type="caution">
    <text evidence="3">The sequence shown here is derived from an EMBL/GenBank/DDBJ whole genome shotgun (WGS) entry which is preliminary data.</text>
</comment>
<dbReference type="AlphaFoldDB" id="A0A428PS19"/>
<dbReference type="STRING" id="1325734.A0A428PS19"/>
<feature type="region of interest" description="Disordered" evidence="1">
    <location>
        <begin position="1"/>
        <end position="52"/>
    </location>
</feature>
<protein>
    <recommendedName>
        <fullName evidence="2">DUF7924 domain-containing protein</fullName>
    </recommendedName>
</protein>
<organism evidence="3 4">
    <name type="scientific">Fusarium duplospermum</name>
    <dbReference type="NCBI Taxonomy" id="1325734"/>
    <lineage>
        <taxon>Eukaryota</taxon>
        <taxon>Fungi</taxon>
        <taxon>Dikarya</taxon>
        <taxon>Ascomycota</taxon>
        <taxon>Pezizomycotina</taxon>
        <taxon>Sordariomycetes</taxon>
        <taxon>Hypocreomycetidae</taxon>
        <taxon>Hypocreales</taxon>
        <taxon>Nectriaceae</taxon>
        <taxon>Fusarium</taxon>
        <taxon>Fusarium solani species complex</taxon>
    </lineage>
</organism>
<reference evidence="3 4" key="1">
    <citation type="submission" date="2017-06" db="EMBL/GenBank/DDBJ databases">
        <title>Comparative genomic analysis of Ambrosia Fusariam Clade fungi.</title>
        <authorList>
            <person name="Stajich J.E."/>
            <person name="Carrillo J."/>
            <person name="Kijimoto T."/>
            <person name="Eskalen A."/>
            <person name="O'Donnell K."/>
            <person name="Kasson M."/>
        </authorList>
    </citation>
    <scope>NUCLEOTIDE SEQUENCE [LARGE SCALE GENOMIC DNA]</scope>
    <source>
        <strain evidence="3 4">NRRL62584</strain>
    </source>
</reference>
<feature type="compositionally biased region" description="Basic and acidic residues" evidence="1">
    <location>
        <begin position="1"/>
        <end position="10"/>
    </location>
</feature>